<feature type="transmembrane region" description="Helical" evidence="1">
    <location>
        <begin position="97"/>
        <end position="116"/>
    </location>
</feature>
<keyword evidence="1" id="KW-0472">Membrane</keyword>
<keyword evidence="1" id="KW-1133">Transmembrane helix</keyword>
<dbReference type="AlphaFoldDB" id="A0A6G8PYA3"/>
<name>A0A6G8PYA3_9ACTN</name>
<evidence type="ECO:0000313" key="3">
    <source>
        <dbReference type="Proteomes" id="UP000502706"/>
    </source>
</evidence>
<gene>
    <name evidence="2" type="ORF">GBA65_11955</name>
</gene>
<keyword evidence="1" id="KW-0812">Transmembrane</keyword>
<evidence type="ECO:0000313" key="2">
    <source>
        <dbReference type="EMBL" id="QIN79117.1"/>
    </source>
</evidence>
<sequence length="125" mass="12913">MAARTYAQVVGVVLILLGVVGLLLGDELFLGILNIDLVEDIVHLLSGGLLAYLGFGRTDDGTVRSVVGVVGVVYLLVGILGFIVPTLFGLIPNGYTIFDNIVHLALGVLALVVAGVPGRSSTARS</sequence>
<dbReference type="RefSeq" id="WP_166396778.1">
    <property type="nucleotide sequence ID" value="NZ_CP045121.1"/>
</dbReference>
<reference evidence="2 3" key="1">
    <citation type="submission" date="2019-10" db="EMBL/GenBank/DDBJ databases">
        <title>Rubrobacter sp nov SCSIO 52915 isolated from a deep-sea sediment in the South China Sea.</title>
        <authorList>
            <person name="Chen R.W."/>
        </authorList>
    </citation>
    <scope>NUCLEOTIDE SEQUENCE [LARGE SCALE GENOMIC DNA]</scope>
    <source>
        <strain evidence="2 3">SCSIO 52915</strain>
    </source>
</reference>
<feature type="transmembrane region" description="Helical" evidence="1">
    <location>
        <begin position="7"/>
        <end position="25"/>
    </location>
</feature>
<feature type="transmembrane region" description="Helical" evidence="1">
    <location>
        <begin position="67"/>
        <end position="91"/>
    </location>
</feature>
<organism evidence="2 3">
    <name type="scientific">Rubrobacter marinus</name>
    <dbReference type="NCBI Taxonomy" id="2653852"/>
    <lineage>
        <taxon>Bacteria</taxon>
        <taxon>Bacillati</taxon>
        <taxon>Actinomycetota</taxon>
        <taxon>Rubrobacteria</taxon>
        <taxon>Rubrobacterales</taxon>
        <taxon>Rubrobacteraceae</taxon>
        <taxon>Rubrobacter</taxon>
    </lineage>
</organism>
<protein>
    <submittedName>
        <fullName evidence="2">DUF4383 domain-containing protein</fullName>
    </submittedName>
</protein>
<accession>A0A6G8PYA3</accession>
<dbReference type="EMBL" id="CP045121">
    <property type="protein sequence ID" value="QIN79117.1"/>
    <property type="molecule type" value="Genomic_DNA"/>
</dbReference>
<proteinExistence type="predicted"/>
<keyword evidence="3" id="KW-1185">Reference proteome</keyword>
<evidence type="ECO:0000256" key="1">
    <source>
        <dbReference type="SAM" id="Phobius"/>
    </source>
</evidence>
<dbReference type="KEGG" id="rmar:GBA65_11955"/>
<dbReference type="Proteomes" id="UP000502706">
    <property type="component" value="Chromosome"/>
</dbReference>
<feature type="transmembrane region" description="Helical" evidence="1">
    <location>
        <begin position="37"/>
        <end position="55"/>
    </location>
</feature>